<dbReference type="EMBL" id="NFEL01000053">
    <property type="protein sequence ID" value="OUA03837.1"/>
    <property type="molecule type" value="Genomic_DNA"/>
</dbReference>
<sequence>MANRRMNLSGTGKETLDLLCEVLEIDRPQGVKIALAKGIANATGKINDDFKDGKNKWTIPDNIIKDKEFLLFKHLIINEMHVALNEDEITQSMLLYIEYGLKIIKQEIDNLSSLEDYRIIVLN</sequence>
<protein>
    <recommendedName>
        <fullName evidence="3">DUF1832 domain-containing protein</fullName>
    </recommendedName>
</protein>
<organism evidence="1 2">
    <name type="scientific">Bacillus thuringiensis subsp. finitimus</name>
    <dbReference type="NCBI Taxonomy" id="29337"/>
    <lineage>
        <taxon>Bacteria</taxon>
        <taxon>Bacillati</taxon>
        <taxon>Bacillota</taxon>
        <taxon>Bacilli</taxon>
        <taxon>Bacillales</taxon>
        <taxon>Bacillaceae</taxon>
        <taxon>Bacillus</taxon>
        <taxon>Bacillus cereus group</taxon>
    </lineage>
</organism>
<evidence type="ECO:0000313" key="2">
    <source>
        <dbReference type="Proteomes" id="UP000195030"/>
    </source>
</evidence>
<comment type="caution">
    <text evidence="1">The sequence shown here is derived from an EMBL/GenBank/DDBJ whole genome shotgun (WGS) entry which is preliminary data.</text>
</comment>
<dbReference type="Proteomes" id="UP000195030">
    <property type="component" value="Unassembled WGS sequence"/>
</dbReference>
<accession>A0A243GA52</accession>
<evidence type="ECO:0000313" key="1">
    <source>
        <dbReference type="EMBL" id="OUA03837.1"/>
    </source>
</evidence>
<name>A0A243GA52_BACTF</name>
<gene>
    <name evidence="1" type="ORF">BK772_28505</name>
</gene>
<dbReference type="AlphaFoldDB" id="A0A243GA52"/>
<reference evidence="1 2" key="1">
    <citation type="submission" date="2016-10" db="EMBL/GenBank/DDBJ databases">
        <title>Comparative genomics of Bacillus thuringiensis reveals a path to pathogens against multiple invertebrate hosts.</title>
        <authorList>
            <person name="Zheng J."/>
            <person name="Gao Q."/>
            <person name="Liu H."/>
            <person name="Peng D."/>
            <person name="Ruan L."/>
            <person name="Sun M."/>
        </authorList>
    </citation>
    <scope>NUCLEOTIDE SEQUENCE [LARGE SCALE GENOMIC DNA]</scope>
    <source>
        <strain evidence="1">CTC</strain>
    </source>
</reference>
<dbReference type="RefSeq" id="WP_000013619.1">
    <property type="nucleotide sequence ID" value="NZ_NFEL01000053.1"/>
</dbReference>
<proteinExistence type="predicted"/>
<evidence type="ECO:0008006" key="3">
    <source>
        <dbReference type="Google" id="ProtNLM"/>
    </source>
</evidence>